<organism evidence="1 2">
    <name type="scientific">Lacipirellula parvula</name>
    <dbReference type="NCBI Taxonomy" id="2650471"/>
    <lineage>
        <taxon>Bacteria</taxon>
        <taxon>Pseudomonadati</taxon>
        <taxon>Planctomycetota</taxon>
        <taxon>Planctomycetia</taxon>
        <taxon>Pirellulales</taxon>
        <taxon>Lacipirellulaceae</taxon>
        <taxon>Lacipirellula</taxon>
    </lineage>
</organism>
<evidence type="ECO:0000313" key="1">
    <source>
        <dbReference type="EMBL" id="BBO35789.1"/>
    </source>
</evidence>
<dbReference type="EMBL" id="AP021861">
    <property type="protein sequence ID" value="BBO35789.1"/>
    <property type="molecule type" value="Genomic_DNA"/>
</dbReference>
<evidence type="ECO:0000313" key="2">
    <source>
        <dbReference type="Proteomes" id="UP000326837"/>
    </source>
</evidence>
<dbReference type="Proteomes" id="UP000326837">
    <property type="component" value="Chromosome"/>
</dbReference>
<accession>A0A5K7XQC3</accession>
<dbReference type="KEGG" id="lpav:PLANPX_5401"/>
<proteinExistence type="predicted"/>
<sequence>MPSRSLFRQATENCSVAARYVAAAIAWLLLAQHLEKIYSPAGLKNFQPGRRPSK</sequence>
<protein>
    <submittedName>
        <fullName evidence="1">Uncharacterized protein</fullName>
    </submittedName>
</protein>
<keyword evidence="2" id="KW-1185">Reference proteome</keyword>
<reference evidence="2" key="1">
    <citation type="submission" date="2019-10" db="EMBL/GenBank/DDBJ databases">
        <title>Lacipirellula parvula gen. nov., sp. nov., representing a lineage of planctomycetes widespread in freshwater anoxic habitats, and description of the family Lacipirellulaceae.</title>
        <authorList>
            <person name="Dedysh S.N."/>
            <person name="Kulichevskaya I.S."/>
            <person name="Beletsky A.V."/>
            <person name="Rakitin A.L."/>
            <person name="Mardanov A.V."/>
            <person name="Ivanova A.A."/>
            <person name="Saltykova V.X."/>
            <person name="Rijpstra W.I.C."/>
            <person name="Sinninghe Damste J.S."/>
            <person name="Ravin N.V."/>
        </authorList>
    </citation>
    <scope>NUCLEOTIDE SEQUENCE [LARGE SCALE GENOMIC DNA]</scope>
    <source>
        <strain evidence="2">PX69</strain>
    </source>
</reference>
<name>A0A5K7XQC3_9BACT</name>
<dbReference type="AlphaFoldDB" id="A0A5K7XQC3"/>
<gene>
    <name evidence="1" type="ORF">PLANPX_5401</name>
</gene>